<dbReference type="Pfam" id="PF08308">
    <property type="entry name" value="PEGA"/>
    <property type="match status" value="1"/>
</dbReference>
<dbReference type="Gene3D" id="2.120.10.30">
    <property type="entry name" value="TolB, C-terminal domain"/>
    <property type="match status" value="1"/>
</dbReference>
<dbReference type="Proteomes" id="UP000183144">
    <property type="component" value="Unassembled WGS sequence"/>
</dbReference>
<gene>
    <name evidence="2" type="ORF">AUJ59_03850</name>
</gene>
<feature type="domain" description="PEGA" evidence="1">
    <location>
        <begin position="45"/>
        <end position="108"/>
    </location>
</feature>
<dbReference type="AlphaFoldDB" id="A0A1J4RR85"/>
<comment type="caution">
    <text evidence="2">The sequence shown here is derived from an EMBL/GenBank/DDBJ whole genome shotgun (WGS) entry which is preliminary data.</text>
</comment>
<dbReference type="InterPro" id="IPR013229">
    <property type="entry name" value="PEGA"/>
</dbReference>
<dbReference type="EMBL" id="MNUI01000071">
    <property type="protein sequence ID" value="OIN88469.1"/>
    <property type="molecule type" value="Genomic_DNA"/>
</dbReference>
<dbReference type="InterPro" id="IPR013784">
    <property type="entry name" value="Carb-bd-like_fold"/>
</dbReference>
<organism evidence="2 3">
    <name type="scientific">Candidatus Beckwithbacteria bacterium CG1_02_47_37</name>
    <dbReference type="NCBI Taxonomy" id="1805034"/>
    <lineage>
        <taxon>Bacteria</taxon>
        <taxon>Candidatus Beckwithiibacteriota</taxon>
    </lineage>
</organism>
<dbReference type="SUPFAM" id="SSF69304">
    <property type="entry name" value="Tricorn protease N-terminal domain"/>
    <property type="match status" value="1"/>
</dbReference>
<protein>
    <recommendedName>
        <fullName evidence="1">PEGA domain-containing protein</fullName>
    </recommendedName>
</protein>
<evidence type="ECO:0000259" key="1">
    <source>
        <dbReference type="Pfam" id="PF08308"/>
    </source>
</evidence>
<dbReference type="GO" id="GO:0030246">
    <property type="term" value="F:carbohydrate binding"/>
    <property type="evidence" value="ECO:0007669"/>
    <property type="project" value="InterPro"/>
</dbReference>
<evidence type="ECO:0000313" key="2">
    <source>
        <dbReference type="EMBL" id="OIN88469.1"/>
    </source>
</evidence>
<accession>A0A1J4RR85</accession>
<name>A0A1J4RR85_9BACT</name>
<sequence length="405" mass="44402">MRRPPRILIAVLAFLVISTSTILTIKFAKGYRPSLKTKALQGTGLLAANSYPRGASVFINDKLTTATDDTLNLPPGEYRVKIAKDGYIPWEKNLKIEAELVTQTNTRLFPAVPTLTPVTFSGALNPLPAPDGQKIVFAVENATADEKNGLYVLDLTDRPFGLNTDPRQITGTTAKYDLLHAQLTWSPDSTQILALINEGEVNETNVLLDQSRFNDIAEFNDVTARLPLIEADWQEVTAKKNHEKIAELPELMQQVATAAAAIAFAPEPEKLLYIPGEELTLPSDLIPPLPASSSQDEQRQIKPKNVYVYDLEEDKNFWIASAADLAEIQWYSDSRHLLMVEDNLPAQAGKIILAEYDGTNRQTVYAGPFVGEFAYPGANGSSLLILASLNGGSALPPNLYSIILK</sequence>
<proteinExistence type="predicted"/>
<dbReference type="SUPFAM" id="SSF49452">
    <property type="entry name" value="Starch-binding domain-like"/>
    <property type="match status" value="1"/>
</dbReference>
<reference evidence="2 3" key="1">
    <citation type="journal article" date="2016" name="Environ. Microbiol.">
        <title>Genomic resolution of a cold subsurface aquifer community provides metabolic insights for novel microbes adapted to high CO concentrations.</title>
        <authorList>
            <person name="Probst A.J."/>
            <person name="Castelle C.J."/>
            <person name="Singh A."/>
            <person name="Brown C.T."/>
            <person name="Anantharaman K."/>
            <person name="Sharon I."/>
            <person name="Hug L.A."/>
            <person name="Burstein D."/>
            <person name="Emerson J.B."/>
            <person name="Thomas B.C."/>
            <person name="Banfield J.F."/>
        </authorList>
    </citation>
    <scope>NUCLEOTIDE SEQUENCE [LARGE SCALE GENOMIC DNA]</scope>
    <source>
        <strain evidence="2">CG1_02_47_37</strain>
    </source>
</reference>
<evidence type="ECO:0000313" key="3">
    <source>
        <dbReference type="Proteomes" id="UP000183144"/>
    </source>
</evidence>
<dbReference type="STRING" id="1805034.AUJ59_03850"/>
<dbReference type="InterPro" id="IPR011042">
    <property type="entry name" value="6-blade_b-propeller_TolB-like"/>
</dbReference>